<dbReference type="AlphaFoldDB" id="A0A915L243"/>
<evidence type="ECO:0000313" key="1">
    <source>
        <dbReference type="Proteomes" id="UP000887565"/>
    </source>
</evidence>
<accession>A0A915L243</accession>
<proteinExistence type="predicted"/>
<protein>
    <submittedName>
        <fullName evidence="2">Uncharacterized protein</fullName>
    </submittedName>
</protein>
<keyword evidence="1" id="KW-1185">Reference proteome</keyword>
<sequence length="71" mass="8156">MPWTSIPRAATSVQIRNLTFRHSKKQIFNNNIKIHFEIFTFKTTAGKKLELSNFGGILNAVGNFFPKNLME</sequence>
<reference evidence="2" key="1">
    <citation type="submission" date="2022-11" db="UniProtKB">
        <authorList>
            <consortium name="WormBaseParasite"/>
        </authorList>
    </citation>
    <scope>IDENTIFICATION</scope>
</reference>
<organism evidence="1 2">
    <name type="scientific">Romanomermis culicivorax</name>
    <name type="common">Nematode worm</name>
    <dbReference type="NCBI Taxonomy" id="13658"/>
    <lineage>
        <taxon>Eukaryota</taxon>
        <taxon>Metazoa</taxon>
        <taxon>Ecdysozoa</taxon>
        <taxon>Nematoda</taxon>
        <taxon>Enoplea</taxon>
        <taxon>Dorylaimia</taxon>
        <taxon>Mermithida</taxon>
        <taxon>Mermithoidea</taxon>
        <taxon>Mermithidae</taxon>
        <taxon>Romanomermis</taxon>
    </lineage>
</organism>
<name>A0A915L243_ROMCU</name>
<dbReference type="WBParaSite" id="nRc.2.0.1.t44791-RA">
    <property type="protein sequence ID" value="nRc.2.0.1.t44791-RA"/>
    <property type="gene ID" value="nRc.2.0.1.g44791"/>
</dbReference>
<dbReference type="Proteomes" id="UP000887565">
    <property type="component" value="Unplaced"/>
</dbReference>
<evidence type="ECO:0000313" key="2">
    <source>
        <dbReference type="WBParaSite" id="nRc.2.0.1.t44791-RA"/>
    </source>
</evidence>